<comment type="caution">
    <text evidence="2">The sequence shown here is derived from an EMBL/GenBank/DDBJ whole genome shotgun (WGS) entry which is preliminary data.</text>
</comment>
<gene>
    <name evidence="2" type="ORF">AArcSt2_12595</name>
</gene>
<accession>A0AAE3K973</accession>
<protein>
    <recommendedName>
        <fullName evidence="1">DUF6884 domain-containing protein</fullName>
    </recommendedName>
</protein>
<reference evidence="2" key="2">
    <citation type="submission" date="2022-02" db="EMBL/GenBank/DDBJ databases">
        <authorList>
            <person name="Elcheninov A.G."/>
            <person name="Sorokin D.Y."/>
            <person name="Kublanov I.V."/>
        </authorList>
    </citation>
    <scope>NUCLEOTIDE SEQUENCE</scope>
    <source>
        <strain evidence="2">AArc-St2</strain>
    </source>
</reference>
<feature type="domain" description="DUF6884" evidence="1">
    <location>
        <begin position="8"/>
        <end position="133"/>
    </location>
</feature>
<dbReference type="RefSeq" id="WP_250585134.1">
    <property type="nucleotide sequence ID" value="NZ_JAKRVX010000005.1"/>
</dbReference>
<evidence type="ECO:0000259" key="1">
    <source>
        <dbReference type="Pfam" id="PF21818"/>
    </source>
</evidence>
<proteinExistence type="predicted"/>
<dbReference type="InterPro" id="IPR049251">
    <property type="entry name" value="DUF6884"/>
</dbReference>
<evidence type="ECO:0000313" key="2">
    <source>
        <dbReference type="EMBL" id="MCL9817783.1"/>
    </source>
</evidence>
<sequence>MPSLLVQSCSATKNQVTKPTPAIEVYDGYFFRIIKKAMREGKFRSDLDFCILSAEHGILDPEDEITTYDRRMTAERAAELCGPVSSELQSRHENSDYETIILNLGNVYEMAVDGLSEEETVHVKSIDGDGIGFKGRQLKTLIRSDSLVEEAV</sequence>
<organism evidence="2 3">
    <name type="scientific">Natronocalculus amylovorans</name>
    <dbReference type="NCBI Taxonomy" id="2917812"/>
    <lineage>
        <taxon>Archaea</taxon>
        <taxon>Methanobacteriati</taxon>
        <taxon>Methanobacteriota</taxon>
        <taxon>Stenosarchaea group</taxon>
        <taxon>Halobacteria</taxon>
        <taxon>Halobacteriales</taxon>
        <taxon>Haloferacaceae</taxon>
        <taxon>Natronocalculus</taxon>
    </lineage>
</organism>
<dbReference type="EMBL" id="JAKRVX010000005">
    <property type="protein sequence ID" value="MCL9817783.1"/>
    <property type="molecule type" value="Genomic_DNA"/>
</dbReference>
<dbReference type="AlphaFoldDB" id="A0AAE3K973"/>
<reference evidence="2" key="1">
    <citation type="journal article" date="2022" name="Syst. Appl. Microbiol.">
        <title>Natronocalculus amylovorans gen. nov., sp. nov., and Natranaeroarchaeum aerophilus sp. nov., dominant culturable amylolytic natronoarchaea from hypersaline soda lakes in southwestern Siberia.</title>
        <authorList>
            <person name="Sorokin D.Y."/>
            <person name="Elcheninov A.G."/>
            <person name="Khizhniak T.V."/>
            <person name="Koenen M."/>
            <person name="Bale N.J."/>
            <person name="Damste J.S.S."/>
            <person name="Kublanov I.V."/>
        </authorList>
    </citation>
    <scope>NUCLEOTIDE SEQUENCE</scope>
    <source>
        <strain evidence="2">AArc-St2</strain>
    </source>
</reference>
<keyword evidence="3" id="KW-1185">Reference proteome</keyword>
<evidence type="ECO:0000313" key="3">
    <source>
        <dbReference type="Proteomes" id="UP001203207"/>
    </source>
</evidence>
<name>A0AAE3K973_9EURY</name>
<dbReference type="Proteomes" id="UP001203207">
    <property type="component" value="Unassembled WGS sequence"/>
</dbReference>
<dbReference type="Pfam" id="PF21818">
    <property type="entry name" value="DUF6884"/>
    <property type="match status" value="1"/>
</dbReference>